<comment type="caution">
    <text evidence="2">The sequence shown here is derived from an EMBL/GenBank/DDBJ whole genome shotgun (WGS) entry which is preliminary data.</text>
</comment>
<reference evidence="2 3" key="1">
    <citation type="submission" date="2022-12" db="EMBL/GenBank/DDBJ databases">
        <title>Chromosome-level genome of Tegillarca granosa.</title>
        <authorList>
            <person name="Kim J."/>
        </authorList>
    </citation>
    <scope>NUCLEOTIDE SEQUENCE [LARGE SCALE GENOMIC DNA]</scope>
    <source>
        <strain evidence="2">Teg-2019</strain>
        <tissue evidence="2">Adductor muscle</tissue>
    </source>
</reference>
<feature type="compositionally biased region" description="Basic and acidic residues" evidence="1">
    <location>
        <begin position="126"/>
        <end position="135"/>
    </location>
</feature>
<evidence type="ECO:0000313" key="3">
    <source>
        <dbReference type="Proteomes" id="UP001217089"/>
    </source>
</evidence>
<sequence length="571" mass="63360">MADVSLDDYMKKNTNFRVQISNPNAQRNKNQRFNQGGKSQIKNRLGLQQKSFPKVQISNNLAGNAQIKNRLGQKGLQTKGFQTKQGLQTKHGLQTNKTSTVQMSVTLQGANRITFDARDKIATNKQPKDARERLNQGRGSKFKNGKIQITPKPADARVKLNQGRQTTNSKFKETKIQITNTAAVKQQANSVNLVTTYNQGIGENTNNLVRTINSGTSPGNPLMTSPPPVVQYQTDPYQDTSIPSYNPVHHNIPMQTVYQDVPAQPMYQDLPVMRVNQDISPVHMMNQNVLVQQYTDNISRTNTVPSDYHNMSVQRSQTGQYSYEECYDDDDEEDDSFYDKDDSLQYSVPVPKQTVMEKTLTVKKPVKITQTVVKEKIPVAMAVKRKAPGSVGGPLKLYKPPPSESSPPKKIKTSIRPMVTTDLLHDDYTEEQADESVNILSPLQGYKSELFGAIGPMKKARLPKPGLAEIPMQVKVLTSTVAQVKQAVLDSPLLDKPSGEPLKLGKNAPKKDSNVDMSLVHKALFKTSSAGTTKPVTFTSEHLVIPFSEITTSSKDYIDGLTVVLIYTGII</sequence>
<dbReference type="Proteomes" id="UP001217089">
    <property type="component" value="Unassembled WGS sequence"/>
</dbReference>
<evidence type="ECO:0000313" key="2">
    <source>
        <dbReference type="EMBL" id="KAJ8318298.1"/>
    </source>
</evidence>
<organism evidence="2 3">
    <name type="scientific">Tegillarca granosa</name>
    <name type="common">Malaysian cockle</name>
    <name type="synonym">Anadara granosa</name>
    <dbReference type="NCBI Taxonomy" id="220873"/>
    <lineage>
        <taxon>Eukaryota</taxon>
        <taxon>Metazoa</taxon>
        <taxon>Spiralia</taxon>
        <taxon>Lophotrochozoa</taxon>
        <taxon>Mollusca</taxon>
        <taxon>Bivalvia</taxon>
        <taxon>Autobranchia</taxon>
        <taxon>Pteriomorphia</taxon>
        <taxon>Arcoida</taxon>
        <taxon>Arcoidea</taxon>
        <taxon>Arcidae</taxon>
        <taxon>Tegillarca</taxon>
    </lineage>
</organism>
<protein>
    <submittedName>
        <fullName evidence="2">Uncharacterized protein</fullName>
    </submittedName>
</protein>
<accession>A0ABQ9FRJ5</accession>
<feature type="region of interest" description="Disordered" evidence="1">
    <location>
        <begin position="126"/>
        <end position="147"/>
    </location>
</feature>
<feature type="region of interest" description="Disordered" evidence="1">
    <location>
        <begin position="392"/>
        <end position="411"/>
    </location>
</feature>
<name>A0ABQ9FRJ5_TEGGR</name>
<evidence type="ECO:0000256" key="1">
    <source>
        <dbReference type="SAM" id="MobiDB-lite"/>
    </source>
</evidence>
<proteinExistence type="predicted"/>
<gene>
    <name evidence="2" type="ORF">KUTeg_003389</name>
</gene>
<keyword evidence="3" id="KW-1185">Reference proteome</keyword>
<dbReference type="EMBL" id="JARBDR010000214">
    <property type="protein sequence ID" value="KAJ8318298.1"/>
    <property type="molecule type" value="Genomic_DNA"/>
</dbReference>